<dbReference type="InterPro" id="IPR022529">
    <property type="entry name" value="DUF3530"/>
</dbReference>
<organism evidence="2 3">
    <name type="scientific">Celerinatantimonas yamalensis</name>
    <dbReference type="NCBI Taxonomy" id="559956"/>
    <lineage>
        <taxon>Bacteria</taxon>
        <taxon>Pseudomonadati</taxon>
        <taxon>Pseudomonadota</taxon>
        <taxon>Gammaproteobacteria</taxon>
        <taxon>Celerinatantimonadaceae</taxon>
        <taxon>Celerinatantimonas</taxon>
    </lineage>
</organism>
<feature type="chain" id="PRO_5047504076" evidence="1">
    <location>
        <begin position="20"/>
        <end position="253"/>
    </location>
</feature>
<gene>
    <name evidence="2" type="ORF">ABUE30_17085</name>
</gene>
<keyword evidence="3" id="KW-1185">Reference proteome</keyword>
<accession>A0ABW9GAW5</accession>
<evidence type="ECO:0000313" key="3">
    <source>
        <dbReference type="Proteomes" id="UP001629953"/>
    </source>
</evidence>
<evidence type="ECO:0000256" key="1">
    <source>
        <dbReference type="SAM" id="SignalP"/>
    </source>
</evidence>
<protein>
    <submittedName>
        <fullName evidence="2">DUF3530 family protein</fullName>
    </submittedName>
</protein>
<dbReference type="RefSeq" id="WP_408625048.1">
    <property type="nucleotide sequence ID" value="NZ_JBEQCT010000010.1"/>
</dbReference>
<sequence>MRRGIIILTLWLISLLAQAQSISALWQQVPGYRPLTVDKQQEVSLWLDEQTAKKVGTVILLPDWGELPTSDDAIEPLRKMLPKWGWQTIAITPPVPVKRQLIIANDDPKAVDAYQQKLLDTLDALDKQRKERFGYQVIVAQGVMAAWILRIYQQKQRPMPDALVIIDSYFPNEKFNQAIAQELAQLTCPVYDIYFRSANNWALSGVKARRIAMQRVQKLDYRQSELQSAPYLATSGQQLAKQLYGWFSALGWN</sequence>
<keyword evidence="1" id="KW-0732">Signal</keyword>
<name>A0ABW9GAW5_9GAMM</name>
<evidence type="ECO:0000313" key="2">
    <source>
        <dbReference type="EMBL" id="MFM2486748.1"/>
    </source>
</evidence>
<proteinExistence type="predicted"/>
<dbReference type="Proteomes" id="UP001629953">
    <property type="component" value="Unassembled WGS sequence"/>
</dbReference>
<feature type="signal peptide" evidence="1">
    <location>
        <begin position="1"/>
        <end position="19"/>
    </location>
</feature>
<dbReference type="EMBL" id="JBEQCT010000010">
    <property type="protein sequence ID" value="MFM2486748.1"/>
    <property type="molecule type" value="Genomic_DNA"/>
</dbReference>
<comment type="caution">
    <text evidence="2">The sequence shown here is derived from an EMBL/GenBank/DDBJ whole genome shotgun (WGS) entry which is preliminary data.</text>
</comment>
<dbReference type="Pfam" id="PF12048">
    <property type="entry name" value="DUF3530"/>
    <property type="match status" value="2"/>
</dbReference>
<reference evidence="2 3" key="1">
    <citation type="journal article" date="2013" name="Int. J. Syst. Evol. Microbiol.">
        <title>Celerinatantimonas yamalensis sp. nov., a cold-adapted diazotrophic bacterium from a cold permafrost brine.</title>
        <authorList>
            <person name="Shcherbakova V."/>
            <person name="Chuvilskaya N."/>
            <person name="Rivkina E."/>
            <person name="Demidov N."/>
            <person name="Uchaeva V."/>
            <person name="Suetin S."/>
            <person name="Suzina N."/>
            <person name="Gilichinsky D."/>
        </authorList>
    </citation>
    <scope>NUCLEOTIDE SEQUENCE [LARGE SCALE GENOMIC DNA]</scope>
    <source>
        <strain evidence="2 3">C7</strain>
    </source>
</reference>